<dbReference type="Proteomes" id="UP001556367">
    <property type="component" value="Unassembled WGS sequence"/>
</dbReference>
<evidence type="ECO:0000313" key="2">
    <source>
        <dbReference type="EMBL" id="KAL0952749.1"/>
    </source>
</evidence>
<feature type="region of interest" description="Disordered" evidence="1">
    <location>
        <begin position="209"/>
        <end position="282"/>
    </location>
</feature>
<organism evidence="2 3">
    <name type="scientific">Hohenbuehelia grisea</name>
    <dbReference type="NCBI Taxonomy" id="104357"/>
    <lineage>
        <taxon>Eukaryota</taxon>
        <taxon>Fungi</taxon>
        <taxon>Dikarya</taxon>
        <taxon>Basidiomycota</taxon>
        <taxon>Agaricomycotina</taxon>
        <taxon>Agaricomycetes</taxon>
        <taxon>Agaricomycetidae</taxon>
        <taxon>Agaricales</taxon>
        <taxon>Pleurotineae</taxon>
        <taxon>Pleurotaceae</taxon>
        <taxon>Hohenbuehelia</taxon>
    </lineage>
</organism>
<evidence type="ECO:0008006" key="4">
    <source>
        <dbReference type="Google" id="ProtNLM"/>
    </source>
</evidence>
<evidence type="ECO:0000256" key="1">
    <source>
        <dbReference type="SAM" id="MobiDB-lite"/>
    </source>
</evidence>
<name>A0ABR3JAS7_9AGAR</name>
<accession>A0ABR3JAS7</accession>
<feature type="compositionally biased region" description="Basic and acidic residues" evidence="1">
    <location>
        <begin position="269"/>
        <end position="282"/>
    </location>
</feature>
<reference evidence="3" key="1">
    <citation type="submission" date="2024-06" db="EMBL/GenBank/DDBJ databases">
        <title>Multi-omics analyses provide insights into the biosynthesis of the anticancer antibiotic pleurotin in Hohenbuehelia grisea.</title>
        <authorList>
            <person name="Weaver J.A."/>
            <person name="Alberti F."/>
        </authorList>
    </citation>
    <scope>NUCLEOTIDE SEQUENCE [LARGE SCALE GENOMIC DNA]</scope>
    <source>
        <strain evidence="3">T-177</strain>
    </source>
</reference>
<feature type="compositionally biased region" description="Polar residues" evidence="1">
    <location>
        <begin position="256"/>
        <end position="268"/>
    </location>
</feature>
<sequence>MQVASSNAANITQAAISDATRILTERSIDLNQVGEAEARTIMSEEHKALGYRPPHGSLASAAQAAAAKHPQTDAHIDLDALKKAALDDAARIAAERGQPPPTESITAGINLDAVGEEEARKLMSAEHKALGYRPPPGSLAADAQAAAAKHPAGAVNGLPKPDPEALKQAAILDAARIAAQRGQVGNADVNVKTVTKDEAKELMSEEHKILGFRPPPDSLAAQAQSEVDKRDSQPMTKDIAAEIFSEEHKRLGHQPPSGTLASTAQSLADKNEQDDGGRTMQE</sequence>
<evidence type="ECO:0000313" key="3">
    <source>
        <dbReference type="Proteomes" id="UP001556367"/>
    </source>
</evidence>
<dbReference type="EMBL" id="JASNQZ010000010">
    <property type="protein sequence ID" value="KAL0952749.1"/>
    <property type="molecule type" value="Genomic_DNA"/>
</dbReference>
<proteinExistence type="predicted"/>
<keyword evidence="3" id="KW-1185">Reference proteome</keyword>
<comment type="caution">
    <text evidence="2">The sequence shown here is derived from an EMBL/GenBank/DDBJ whole genome shotgun (WGS) entry which is preliminary data.</text>
</comment>
<gene>
    <name evidence="2" type="ORF">HGRIS_006979</name>
</gene>
<protein>
    <recommendedName>
        <fullName evidence="4">SMP domain-containing protein</fullName>
    </recommendedName>
</protein>